<dbReference type="SUPFAM" id="SSF47413">
    <property type="entry name" value="lambda repressor-like DNA-binding domains"/>
    <property type="match status" value="1"/>
</dbReference>
<protein>
    <recommendedName>
        <fullName evidence="1">HTH cro/C1-type domain-containing protein</fullName>
    </recommendedName>
</protein>
<dbReference type="Gene3D" id="1.10.260.40">
    <property type="entry name" value="lambda repressor-like DNA-binding domains"/>
    <property type="match status" value="1"/>
</dbReference>
<evidence type="ECO:0000313" key="2">
    <source>
        <dbReference type="EMBL" id="KRK80273.1"/>
    </source>
</evidence>
<accession>A0A0R1KIB2</accession>
<dbReference type="STRING" id="1423775.FD03_GL002598"/>
<dbReference type="PROSITE" id="PS50943">
    <property type="entry name" value="HTH_CROC1"/>
    <property type="match status" value="1"/>
</dbReference>
<dbReference type="Proteomes" id="UP000051248">
    <property type="component" value="Unassembled WGS sequence"/>
</dbReference>
<name>A0A0R1KIB2_9LACO</name>
<comment type="caution">
    <text evidence="2">The sequence shown here is derived from an EMBL/GenBank/DDBJ whole genome shotgun (WGS) entry which is preliminary data.</text>
</comment>
<dbReference type="InterPro" id="IPR001387">
    <property type="entry name" value="Cro/C1-type_HTH"/>
</dbReference>
<evidence type="ECO:0000259" key="1">
    <source>
        <dbReference type="PROSITE" id="PS50943"/>
    </source>
</evidence>
<dbReference type="PATRIC" id="fig|1423775.4.peg.2645"/>
<feature type="domain" description="HTH cro/C1-type" evidence="1">
    <location>
        <begin position="7"/>
        <end position="62"/>
    </location>
</feature>
<dbReference type="InterPro" id="IPR010982">
    <property type="entry name" value="Lambda_DNA-bd_dom_sf"/>
</dbReference>
<dbReference type="OrthoDB" id="2475196at2"/>
<dbReference type="Pfam" id="PF01381">
    <property type="entry name" value="HTH_3"/>
    <property type="match status" value="1"/>
</dbReference>
<dbReference type="AlphaFoldDB" id="A0A0R1KIB2"/>
<reference evidence="2 3" key="1">
    <citation type="journal article" date="2015" name="Genome Announc.">
        <title>Expanding the biotechnology potential of lactobacilli through comparative genomics of 213 strains and associated genera.</title>
        <authorList>
            <person name="Sun Z."/>
            <person name="Harris H.M."/>
            <person name="McCann A."/>
            <person name="Guo C."/>
            <person name="Argimon S."/>
            <person name="Zhang W."/>
            <person name="Yang X."/>
            <person name="Jeffery I.B."/>
            <person name="Cooney J.C."/>
            <person name="Kagawa T.F."/>
            <person name="Liu W."/>
            <person name="Song Y."/>
            <person name="Salvetti E."/>
            <person name="Wrobel A."/>
            <person name="Rasinkangas P."/>
            <person name="Parkhill J."/>
            <person name="Rea M.C."/>
            <person name="O'Sullivan O."/>
            <person name="Ritari J."/>
            <person name="Douillard F.P."/>
            <person name="Paul Ross R."/>
            <person name="Yang R."/>
            <person name="Briner A.E."/>
            <person name="Felis G.E."/>
            <person name="de Vos W.M."/>
            <person name="Barrangou R."/>
            <person name="Klaenhammer T.R."/>
            <person name="Caufield P.W."/>
            <person name="Cui Y."/>
            <person name="Zhang H."/>
            <person name="O'Toole P.W."/>
        </authorList>
    </citation>
    <scope>NUCLEOTIDE SEQUENCE [LARGE SCALE GENOMIC DNA]</scope>
    <source>
        <strain evidence="2 3">DSM 19682</strain>
    </source>
</reference>
<sequence>MLDLNKIRSKRKEKGLSQEEMAKRIGNYTRTTYNRIESGEIALKANDLESISNILDEPVSYFFANNSEKISHKAIKS</sequence>
<dbReference type="CDD" id="cd00093">
    <property type="entry name" value="HTH_XRE"/>
    <property type="match status" value="1"/>
</dbReference>
<gene>
    <name evidence="2" type="ORF">FD03_GL002598</name>
</gene>
<dbReference type="EMBL" id="AZDZ01000005">
    <property type="protein sequence ID" value="KRK80273.1"/>
    <property type="molecule type" value="Genomic_DNA"/>
</dbReference>
<proteinExistence type="predicted"/>
<dbReference type="GO" id="GO:0003677">
    <property type="term" value="F:DNA binding"/>
    <property type="evidence" value="ECO:0007669"/>
    <property type="project" value="InterPro"/>
</dbReference>
<dbReference type="SMART" id="SM00530">
    <property type="entry name" value="HTH_XRE"/>
    <property type="match status" value="1"/>
</dbReference>
<keyword evidence="3" id="KW-1185">Reference proteome</keyword>
<dbReference type="RefSeq" id="WP_025025267.1">
    <property type="nucleotide sequence ID" value="NZ_AZDZ01000005.1"/>
</dbReference>
<evidence type="ECO:0000313" key="3">
    <source>
        <dbReference type="Proteomes" id="UP000051248"/>
    </source>
</evidence>
<organism evidence="2 3">
    <name type="scientific">Companilactobacillus nodensis DSM 19682 = JCM 14932 = NBRC 107160</name>
    <dbReference type="NCBI Taxonomy" id="1423775"/>
    <lineage>
        <taxon>Bacteria</taxon>
        <taxon>Bacillati</taxon>
        <taxon>Bacillota</taxon>
        <taxon>Bacilli</taxon>
        <taxon>Lactobacillales</taxon>
        <taxon>Lactobacillaceae</taxon>
        <taxon>Companilactobacillus</taxon>
    </lineage>
</organism>